<dbReference type="Gene3D" id="3.40.630.10">
    <property type="entry name" value="Zn peptidases"/>
    <property type="match status" value="1"/>
</dbReference>
<organism evidence="10 11">
    <name type="scientific">Sorangium cellulosum</name>
    <name type="common">Polyangium cellulosum</name>
    <dbReference type="NCBI Taxonomy" id="56"/>
    <lineage>
        <taxon>Bacteria</taxon>
        <taxon>Pseudomonadati</taxon>
        <taxon>Myxococcota</taxon>
        <taxon>Polyangia</taxon>
        <taxon>Polyangiales</taxon>
        <taxon>Polyangiaceae</taxon>
        <taxon>Sorangium</taxon>
    </lineage>
</organism>
<reference evidence="10 11" key="1">
    <citation type="submission" date="2014-02" db="EMBL/GenBank/DDBJ databases">
        <title>The small core and large imbalanced accessory genome model reveals a collaborative survival strategy of Sorangium cellulosum strains in nature.</title>
        <authorList>
            <person name="Han K."/>
            <person name="Peng R."/>
            <person name="Blom J."/>
            <person name="Li Y.-Z."/>
        </authorList>
    </citation>
    <scope>NUCLEOTIDE SEQUENCE [LARGE SCALE GENOMIC DNA]</scope>
    <source>
        <strain evidence="10 11">So0149</strain>
    </source>
</reference>
<evidence type="ECO:0000256" key="7">
    <source>
        <dbReference type="ARBA" id="ARBA00023049"/>
    </source>
</evidence>
<keyword evidence="6" id="KW-0862">Zinc</keyword>
<proteinExistence type="inferred from homology"/>
<dbReference type="InterPro" id="IPR000834">
    <property type="entry name" value="Peptidase_M14"/>
</dbReference>
<evidence type="ECO:0000259" key="9">
    <source>
        <dbReference type="PROSITE" id="PS52035"/>
    </source>
</evidence>
<protein>
    <recommendedName>
        <fullName evidence="9">Peptidase M14 domain-containing protein</fullName>
    </recommendedName>
</protein>
<gene>
    <name evidence="10" type="ORF">BE18_52160</name>
</gene>
<dbReference type="PANTHER" id="PTHR11705">
    <property type="entry name" value="PROTEASE FAMILY M14 CARBOXYPEPTIDASE A,B"/>
    <property type="match status" value="1"/>
</dbReference>
<dbReference type="SUPFAM" id="SSF53187">
    <property type="entry name" value="Zn-dependent exopeptidases"/>
    <property type="match status" value="1"/>
</dbReference>
<dbReference type="GO" id="GO:0004181">
    <property type="term" value="F:metallocarboxypeptidase activity"/>
    <property type="evidence" value="ECO:0007669"/>
    <property type="project" value="InterPro"/>
</dbReference>
<dbReference type="Pfam" id="PF00246">
    <property type="entry name" value="Peptidase_M14"/>
    <property type="match status" value="1"/>
</dbReference>
<dbReference type="GO" id="GO:0005615">
    <property type="term" value="C:extracellular space"/>
    <property type="evidence" value="ECO:0007669"/>
    <property type="project" value="TreeGrafter"/>
</dbReference>
<dbReference type="PRINTS" id="PR00765">
    <property type="entry name" value="CRBOXYPTASEA"/>
</dbReference>
<keyword evidence="5" id="KW-0378">Hydrolase</keyword>
<comment type="cofactor">
    <cofactor evidence="1">
        <name>Zn(2+)</name>
        <dbReference type="ChEBI" id="CHEBI:29105"/>
    </cofactor>
</comment>
<dbReference type="InterPro" id="IPR057246">
    <property type="entry name" value="CARBOXYPEPT_ZN_1"/>
</dbReference>
<evidence type="ECO:0000256" key="5">
    <source>
        <dbReference type="ARBA" id="ARBA00022801"/>
    </source>
</evidence>
<comment type="caution">
    <text evidence="10">The sequence shown here is derived from an EMBL/GenBank/DDBJ whole genome shotgun (WGS) entry which is preliminary data.</text>
</comment>
<evidence type="ECO:0000256" key="8">
    <source>
        <dbReference type="PROSITE-ProRule" id="PRU01379"/>
    </source>
</evidence>
<evidence type="ECO:0000256" key="6">
    <source>
        <dbReference type="ARBA" id="ARBA00022833"/>
    </source>
</evidence>
<evidence type="ECO:0000313" key="11">
    <source>
        <dbReference type="Proteomes" id="UP000075515"/>
    </source>
</evidence>
<keyword evidence="4" id="KW-0479">Metal-binding</keyword>
<feature type="domain" description="Peptidase M14" evidence="9">
    <location>
        <begin position="38"/>
        <end position="419"/>
    </location>
</feature>
<dbReference type="Proteomes" id="UP000075515">
    <property type="component" value="Unassembled WGS sequence"/>
</dbReference>
<keyword evidence="7" id="KW-0482">Metalloprotease</keyword>
<dbReference type="PROSITE" id="PS52035">
    <property type="entry name" value="PEPTIDASE_M14"/>
    <property type="match status" value="1"/>
</dbReference>
<accession>A0A150RAJ0</accession>
<evidence type="ECO:0000256" key="4">
    <source>
        <dbReference type="ARBA" id="ARBA00022723"/>
    </source>
</evidence>
<dbReference type="PANTHER" id="PTHR11705:SF143">
    <property type="entry name" value="SLL0236 PROTEIN"/>
    <property type="match status" value="1"/>
</dbReference>
<keyword evidence="3" id="KW-0645">Protease</keyword>
<dbReference type="EMBL" id="JEMC01003942">
    <property type="protein sequence ID" value="KYF77252.1"/>
    <property type="molecule type" value="Genomic_DNA"/>
</dbReference>
<evidence type="ECO:0000313" key="10">
    <source>
        <dbReference type="EMBL" id="KYF77252.1"/>
    </source>
</evidence>
<dbReference type="GO" id="GO:0008270">
    <property type="term" value="F:zinc ion binding"/>
    <property type="evidence" value="ECO:0007669"/>
    <property type="project" value="InterPro"/>
</dbReference>
<evidence type="ECO:0000256" key="1">
    <source>
        <dbReference type="ARBA" id="ARBA00001947"/>
    </source>
</evidence>
<name>A0A150RAJ0_SORCE</name>
<comment type="similarity">
    <text evidence="2 8">Belongs to the peptidase M14 family.</text>
</comment>
<evidence type="ECO:0000256" key="2">
    <source>
        <dbReference type="ARBA" id="ARBA00005988"/>
    </source>
</evidence>
<evidence type="ECO:0000256" key="3">
    <source>
        <dbReference type="ARBA" id="ARBA00022670"/>
    </source>
</evidence>
<sequence>MPPPQRTAAGHYHFYTYDYVASAPWTLSPAVATANGMQFYSMQQDLQGLAAFGAMQGVPNIQTFRSGATVPDDVGVNRDMTVLSFGGGMGMPAVIITGGIHAREWVAPAIAYLIAEYLVRNYTAAPVGRYQTAIRNLVDNRQLYFVPMLNPNGNWYTVFSGAANSRDWRKNRDTLPTTQAGWRAALQNGMPAAPNPPFANVTPNGANVRYETPLYDLPLPPNAGNSAFTIVPAAVFGVDLNRNATTMYSGYNTFFHGAPDDNNRPTSDSYFGPSRASALETRNIEATIANIGGLVNVDTMIDYHSYAQQILYPTEAYDRGFVNANYTSLGLILQALIATSLSWSWSYQYGLGAPVAQIGYDAVGTLGDHCATQANARAFVVELDPSGNRGLAGFELPENQIMGVFEKNIRAALALIAAAGQASQATAKWVRYHTINSAAEREFMDWNVFGRGNRLPI</sequence>
<dbReference type="PROSITE" id="PS00132">
    <property type="entry name" value="CARBOXYPEPT_ZN_1"/>
    <property type="match status" value="1"/>
</dbReference>
<feature type="active site" description="Proton donor/acceptor" evidence="8">
    <location>
        <position position="382"/>
    </location>
</feature>
<dbReference type="AlphaFoldDB" id="A0A150RAJ0"/>
<dbReference type="SMART" id="SM00631">
    <property type="entry name" value="Zn_pept"/>
    <property type="match status" value="1"/>
</dbReference>
<dbReference type="GO" id="GO:0006508">
    <property type="term" value="P:proteolysis"/>
    <property type="evidence" value="ECO:0007669"/>
    <property type="project" value="UniProtKB-KW"/>
</dbReference>